<protein>
    <recommendedName>
        <fullName evidence="10">X8 domain-containing protein</fullName>
    </recommendedName>
</protein>
<comment type="subcellular location">
    <subcellularLocation>
        <location evidence="1">Cell membrane</location>
        <topology evidence="1">Lipid-anchor</topology>
        <topology evidence="1">GPI-anchor</topology>
    </subcellularLocation>
</comment>
<evidence type="ECO:0000256" key="3">
    <source>
        <dbReference type="ARBA" id="ARBA00022622"/>
    </source>
</evidence>
<evidence type="ECO:0000256" key="1">
    <source>
        <dbReference type="ARBA" id="ARBA00004609"/>
    </source>
</evidence>
<keyword evidence="8" id="KW-0449">Lipoprotein</keyword>
<evidence type="ECO:0000256" key="6">
    <source>
        <dbReference type="ARBA" id="ARBA00023157"/>
    </source>
</evidence>
<dbReference type="EMBL" id="KI517609">
    <property type="protein sequence ID" value="ESQ36966.1"/>
    <property type="molecule type" value="Genomic_DNA"/>
</dbReference>
<dbReference type="GO" id="GO:0098552">
    <property type="term" value="C:side of membrane"/>
    <property type="evidence" value="ECO:0007669"/>
    <property type="project" value="UniProtKB-KW"/>
</dbReference>
<organism evidence="11 12">
    <name type="scientific">Eutrema salsugineum</name>
    <name type="common">Saltwater cress</name>
    <name type="synonym">Sisymbrium salsugineum</name>
    <dbReference type="NCBI Taxonomy" id="72664"/>
    <lineage>
        <taxon>Eukaryota</taxon>
        <taxon>Viridiplantae</taxon>
        <taxon>Streptophyta</taxon>
        <taxon>Embryophyta</taxon>
        <taxon>Tracheophyta</taxon>
        <taxon>Spermatophyta</taxon>
        <taxon>Magnoliopsida</taxon>
        <taxon>eudicotyledons</taxon>
        <taxon>Gunneridae</taxon>
        <taxon>Pentapetalae</taxon>
        <taxon>rosids</taxon>
        <taxon>malvids</taxon>
        <taxon>Brassicales</taxon>
        <taxon>Brassicaceae</taxon>
        <taxon>Eutremeae</taxon>
        <taxon>Eutrema</taxon>
    </lineage>
</organism>
<dbReference type="InterPro" id="IPR012946">
    <property type="entry name" value="X8"/>
</dbReference>
<dbReference type="AlphaFoldDB" id="V4MX25"/>
<dbReference type="OMA" id="ACKFEVI"/>
<dbReference type="eggNOG" id="ENOG502S140">
    <property type="taxonomic scope" value="Eukaryota"/>
</dbReference>
<evidence type="ECO:0000256" key="2">
    <source>
        <dbReference type="ARBA" id="ARBA00022475"/>
    </source>
</evidence>
<dbReference type="Gramene" id="ESQ36966">
    <property type="protein sequence ID" value="ESQ36966"/>
    <property type="gene ID" value="EUTSA_v10002820mg"/>
</dbReference>
<dbReference type="Gene3D" id="1.20.58.1040">
    <property type="match status" value="1"/>
</dbReference>
<sequence length="118" mass="13073">MMKTFLIKTTISLFLISVTFPQDSEAATGVWCVADPQIPEKVLQAALDWACQQGGADCSLIHPSQPCFLPNTVKDHASVVFNSYYQHYKRKGGSCYFHSAALITLTDPSKQLYLNSKV</sequence>
<dbReference type="PANTHER" id="PTHR31044:SF55">
    <property type="entry name" value="CARBOHYDRATE-BINDING X8 DOMAIN SUPERFAMILY PROTEIN"/>
    <property type="match status" value="1"/>
</dbReference>
<accession>V4MX25</accession>
<dbReference type="GO" id="GO:0005886">
    <property type="term" value="C:plasma membrane"/>
    <property type="evidence" value="ECO:0007669"/>
    <property type="project" value="UniProtKB-SubCell"/>
</dbReference>
<keyword evidence="4 9" id="KW-0732">Signal</keyword>
<feature type="chain" id="PRO_5004723111" description="X8 domain-containing protein" evidence="9">
    <location>
        <begin position="27"/>
        <end position="118"/>
    </location>
</feature>
<feature type="domain" description="X8" evidence="10">
    <location>
        <begin position="30"/>
        <end position="113"/>
    </location>
</feature>
<dbReference type="KEGG" id="eus:EUTSA_v10002820mg"/>
<keyword evidence="6" id="KW-1015">Disulfide bond</keyword>
<dbReference type="SMART" id="SM00768">
    <property type="entry name" value="X8"/>
    <property type="match status" value="1"/>
</dbReference>
<feature type="signal peptide" evidence="9">
    <location>
        <begin position="1"/>
        <end position="26"/>
    </location>
</feature>
<evidence type="ECO:0000256" key="4">
    <source>
        <dbReference type="ARBA" id="ARBA00022729"/>
    </source>
</evidence>
<dbReference type="PANTHER" id="PTHR31044">
    <property type="entry name" value="BETA-1,3 GLUCANASE"/>
    <property type="match status" value="1"/>
</dbReference>
<name>V4MX25_EUTSA</name>
<keyword evidence="5" id="KW-0472">Membrane</keyword>
<evidence type="ECO:0000256" key="7">
    <source>
        <dbReference type="ARBA" id="ARBA00023180"/>
    </source>
</evidence>
<reference evidence="11 12" key="1">
    <citation type="journal article" date="2013" name="Front. Plant Sci.">
        <title>The Reference Genome of the Halophytic Plant Eutrema salsugineum.</title>
        <authorList>
            <person name="Yang R."/>
            <person name="Jarvis D.E."/>
            <person name="Chen H."/>
            <person name="Beilstein M.A."/>
            <person name="Grimwood J."/>
            <person name="Jenkins J."/>
            <person name="Shu S."/>
            <person name="Prochnik S."/>
            <person name="Xin M."/>
            <person name="Ma C."/>
            <person name="Schmutz J."/>
            <person name="Wing R.A."/>
            <person name="Mitchell-Olds T."/>
            <person name="Schumaker K.S."/>
            <person name="Wang X."/>
        </authorList>
    </citation>
    <scope>NUCLEOTIDE SEQUENCE [LARGE SCALE GENOMIC DNA]</scope>
</reference>
<evidence type="ECO:0000256" key="9">
    <source>
        <dbReference type="SAM" id="SignalP"/>
    </source>
</evidence>
<dbReference type="GO" id="GO:0009506">
    <property type="term" value="C:plasmodesma"/>
    <property type="evidence" value="ECO:0007669"/>
    <property type="project" value="UniProtKB-ARBA"/>
</dbReference>
<dbReference type="Pfam" id="PF07983">
    <property type="entry name" value="X8"/>
    <property type="match status" value="1"/>
</dbReference>
<evidence type="ECO:0000256" key="5">
    <source>
        <dbReference type="ARBA" id="ARBA00023136"/>
    </source>
</evidence>
<dbReference type="OrthoDB" id="2019109at2759"/>
<dbReference type="FunFam" id="1.20.58.1040:FF:000001">
    <property type="entry name" value="Glucan endo-1,3-beta-glucosidase 4"/>
    <property type="match status" value="1"/>
</dbReference>
<keyword evidence="3" id="KW-0336">GPI-anchor</keyword>
<dbReference type="STRING" id="72664.V4MX25"/>
<dbReference type="Proteomes" id="UP000030689">
    <property type="component" value="Unassembled WGS sequence"/>
</dbReference>
<evidence type="ECO:0000259" key="10">
    <source>
        <dbReference type="SMART" id="SM00768"/>
    </source>
</evidence>
<dbReference type="InterPro" id="IPR044788">
    <property type="entry name" value="X8_dom_prot"/>
</dbReference>
<keyword evidence="2" id="KW-1003">Cell membrane</keyword>
<keyword evidence="12" id="KW-1185">Reference proteome</keyword>
<proteinExistence type="predicted"/>
<evidence type="ECO:0000313" key="11">
    <source>
        <dbReference type="EMBL" id="ESQ36966.1"/>
    </source>
</evidence>
<evidence type="ECO:0000256" key="8">
    <source>
        <dbReference type="ARBA" id="ARBA00023288"/>
    </source>
</evidence>
<gene>
    <name evidence="11" type="ORF">EUTSA_v10002820mg</name>
</gene>
<evidence type="ECO:0000313" key="12">
    <source>
        <dbReference type="Proteomes" id="UP000030689"/>
    </source>
</evidence>
<keyword evidence="7" id="KW-0325">Glycoprotein</keyword>